<dbReference type="InterPro" id="IPR000064">
    <property type="entry name" value="NLP_P60_dom"/>
</dbReference>
<reference evidence="8" key="1">
    <citation type="journal article" date="2019" name="Int. J. Syst. Evol. Microbiol.">
        <title>The Global Catalogue of Microorganisms (GCM) 10K type strain sequencing project: providing services to taxonomists for standard genome sequencing and annotation.</title>
        <authorList>
            <consortium name="The Broad Institute Genomics Platform"/>
            <consortium name="The Broad Institute Genome Sequencing Center for Infectious Disease"/>
            <person name="Wu L."/>
            <person name="Ma J."/>
        </authorList>
    </citation>
    <scope>NUCLEOTIDE SEQUENCE [LARGE SCALE GENOMIC DNA]</scope>
    <source>
        <strain evidence="8">JCM 1405</strain>
    </source>
</reference>
<accession>A0ABP3TVC6</accession>
<dbReference type="Proteomes" id="UP001500339">
    <property type="component" value="Unassembled WGS sequence"/>
</dbReference>
<dbReference type="InterPro" id="IPR051202">
    <property type="entry name" value="Peptidase_C40"/>
</dbReference>
<name>A0ABP3TVC6_9CLOT</name>
<dbReference type="Pfam" id="PF00877">
    <property type="entry name" value="NLPC_P60"/>
    <property type="match status" value="1"/>
</dbReference>
<dbReference type="PANTHER" id="PTHR47053">
    <property type="entry name" value="MUREIN DD-ENDOPEPTIDASE MEPH-RELATED"/>
    <property type="match status" value="1"/>
</dbReference>
<evidence type="ECO:0000256" key="5">
    <source>
        <dbReference type="SAM" id="MobiDB-lite"/>
    </source>
</evidence>
<evidence type="ECO:0000256" key="4">
    <source>
        <dbReference type="ARBA" id="ARBA00022807"/>
    </source>
</evidence>
<protein>
    <recommendedName>
        <fullName evidence="6">NlpC/P60 domain-containing protein</fullName>
    </recommendedName>
</protein>
<feature type="region of interest" description="Disordered" evidence="5">
    <location>
        <begin position="62"/>
        <end position="83"/>
    </location>
</feature>
<comment type="similarity">
    <text evidence="1">Belongs to the peptidase C40 family.</text>
</comment>
<keyword evidence="4" id="KW-0788">Thiol protease</keyword>
<dbReference type="RefSeq" id="WP_343766356.1">
    <property type="nucleotide sequence ID" value="NZ_BAAACF010000001.1"/>
</dbReference>
<proteinExistence type="inferred from homology"/>
<dbReference type="PROSITE" id="PS51935">
    <property type="entry name" value="NLPC_P60"/>
    <property type="match status" value="1"/>
</dbReference>
<keyword evidence="3" id="KW-0378">Hydrolase</keyword>
<evidence type="ECO:0000313" key="8">
    <source>
        <dbReference type="Proteomes" id="UP001500339"/>
    </source>
</evidence>
<evidence type="ECO:0000256" key="3">
    <source>
        <dbReference type="ARBA" id="ARBA00022801"/>
    </source>
</evidence>
<gene>
    <name evidence="7" type="ORF">GCM10008905_05570</name>
</gene>
<feature type="domain" description="NlpC/P60" evidence="6">
    <location>
        <begin position="81"/>
        <end position="202"/>
    </location>
</feature>
<comment type="caution">
    <text evidence="7">The sequence shown here is derived from an EMBL/GenBank/DDBJ whole genome shotgun (WGS) entry which is preliminary data.</text>
</comment>
<dbReference type="EMBL" id="BAAACF010000001">
    <property type="protein sequence ID" value="GAA0718572.1"/>
    <property type="molecule type" value="Genomic_DNA"/>
</dbReference>
<dbReference type="SUPFAM" id="SSF54001">
    <property type="entry name" value="Cysteine proteinases"/>
    <property type="match status" value="1"/>
</dbReference>
<dbReference type="PANTHER" id="PTHR47053:SF1">
    <property type="entry name" value="MUREIN DD-ENDOPEPTIDASE MEPH-RELATED"/>
    <property type="match status" value="1"/>
</dbReference>
<organism evidence="7 8">
    <name type="scientific">Clostridium malenominatum</name>
    <dbReference type="NCBI Taxonomy" id="1539"/>
    <lineage>
        <taxon>Bacteria</taxon>
        <taxon>Bacillati</taxon>
        <taxon>Bacillota</taxon>
        <taxon>Clostridia</taxon>
        <taxon>Eubacteriales</taxon>
        <taxon>Clostridiaceae</taxon>
        <taxon>Clostridium</taxon>
    </lineage>
</organism>
<keyword evidence="2" id="KW-0645">Protease</keyword>
<dbReference type="InterPro" id="IPR038765">
    <property type="entry name" value="Papain-like_cys_pep_sf"/>
</dbReference>
<evidence type="ECO:0000256" key="1">
    <source>
        <dbReference type="ARBA" id="ARBA00007074"/>
    </source>
</evidence>
<evidence type="ECO:0000313" key="7">
    <source>
        <dbReference type="EMBL" id="GAA0718572.1"/>
    </source>
</evidence>
<evidence type="ECO:0000256" key="2">
    <source>
        <dbReference type="ARBA" id="ARBA00022670"/>
    </source>
</evidence>
<sequence>MNFSRQKLSSIAVFFLLFLGLTIIRVDFVKADATIDLNSKGMAVRSATVKTDKVIIVPKKNDESKGSNSASGMSVSYSRGGSGRSDVVSYAYNFLGRPYVWGAAGPKAFDCSGFTQYVYAAFGVGMGHYTGTQFGVGQSVKKSELLAGDLVFFNTYGSISHVGIYIGGGQFIHASSGSGKVTISDLSGSYYVSRYAGARRILR</sequence>
<evidence type="ECO:0000259" key="6">
    <source>
        <dbReference type="PROSITE" id="PS51935"/>
    </source>
</evidence>
<keyword evidence="8" id="KW-1185">Reference proteome</keyword>
<dbReference type="Gene3D" id="3.90.1720.10">
    <property type="entry name" value="endopeptidase domain like (from Nostoc punctiforme)"/>
    <property type="match status" value="1"/>
</dbReference>
<feature type="compositionally biased region" description="Low complexity" evidence="5">
    <location>
        <begin position="71"/>
        <end position="83"/>
    </location>
</feature>